<dbReference type="AlphaFoldDB" id="A0A8X6L1U8"/>
<protein>
    <submittedName>
        <fullName evidence="2">Uncharacterized protein</fullName>
    </submittedName>
</protein>
<accession>A0A8X6L1U8</accession>
<evidence type="ECO:0000256" key="1">
    <source>
        <dbReference type="SAM" id="MobiDB-lite"/>
    </source>
</evidence>
<evidence type="ECO:0000313" key="2">
    <source>
        <dbReference type="EMBL" id="GFQ90648.1"/>
    </source>
</evidence>
<sequence length="82" mass="9219">KPHFPTSARPGSSKGLNQLKLWLGIRPYHPTSPKRKRGKEKKTNNKTPVPRQHLIAAAPKFGGCSSWEHRTMPTQSESIVHL</sequence>
<feature type="non-terminal residue" evidence="2">
    <location>
        <position position="1"/>
    </location>
</feature>
<feature type="region of interest" description="Disordered" evidence="1">
    <location>
        <begin position="23"/>
        <end position="82"/>
    </location>
</feature>
<feature type="compositionally biased region" description="Polar residues" evidence="1">
    <location>
        <begin position="72"/>
        <end position="82"/>
    </location>
</feature>
<organism evidence="2 3">
    <name type="scientific">Trichonephila clavata</name>
    <name type="common">Joro spider</name>
    <name type="synonym">Nephila clavata</name>
    <dbReference type="NCBI Taxonomy" id="2740835"/>
    <lineage>
        <taxon>Eukaryota</taxon>
        <taxon>Metazoa</taxon>
        <taxon>Ecdysozoa</taxon>
        <taxon>Arthropoda</taxon>
        <taxon>Chelicerata</taxon>
        <taxon>Arachnida</taxon>
        <taxon>Araneae</taxon>
        <taxon>Araneomorphae</taxon>
        <taxon>Entelegynae</taxon>
        <taxon>Araneoidea</taxon>
        <taxon>Nephilidae</taxon>
        <taxon>Trichonephila</taxon>
    </lineage>
</organism>
<comment type="caution">
    <text evidence="2">The sequence shown here is derived from an EMBL/GenBank/DDBJ whole genome shotgun (WGS) entry which is preliminary data.</text>
</comment>
<reference evidence="2" key="1">
    <citation type="submission" date="2020-07" db="EMBL/GenBank/DDBJ databases">
        <title>Multicomponent nature underlies the extraordinary mechanical properties of spider dragline silk.</title>
        <authorList>
            <person name="Kono N."/>
            <person name="Nakamura H."/>
            <person name="Mori M."/>
            <person name="Yoshida Y."/>
            <person name="Ohtoshi R."/>
            <person name="Malay A.D."/>
            <person name="Moran D.A.P."/>
            <person name="Tomita M."/>
            <person name="Numata K."/>
            <person name="Arakawa K."/>
        </authorList>
    </citation>
    <scope>NUCLEOTIDE SEQUENCE</scope>
</reference>
<proteinExistence type="predicted"/>
<dbReference type="EMBL" id="BMAO01003853">
    <property type="protein sequence ID" value="GFQ90648.1"/>
    <property type="molecule type" value="Genomic_DNA"/>
</dbReference>
<evidence type="ECO:0000313" key="3">
    <source>
        <dbReference type="Proteomes" id="UP000887116"/>
    </source>
</evidence>
<keyword evidence="3" id="KW-1185">Reference proteome</keyword>
<name>A0A8X6L1U8_TRICU</name>
<dbReference type="Proteomes" id="UP000887116">
    <property type="component" value="Unassembled WGS sequence"/>
</dbReference>
<gene>
    <name evidence="2" type="ORF">TNCT_705221</name>
</gene>